<dbReference type="NCBIfam" id="NF004718">
    <property type="entry name" value="PRK06062.1"/>
    <property type="match status" value="1"/>
</dbReference>
<name>A0A1D8G3X4_9ACTN</name>
<dbReference type="KEGG" id="srn:A4G23_02988"/>
<dbReference type="InterPro" id="IPR049704">
    <property type="entry name" value="Aminotrans_3_PPA_site"/>
</dbReference>
<dbReference type="GO" id="GO:0030170">
    <property type="term" value="F:pyridoxal phosphate binding"/>
    <property type="evidence" value="ECO:0007669"/>
    <property type="project" value="InterPro"/>
</dbReference>
<protein>
    <submittedName>
        <fullName evidence="6">5-aminovalerate aminotransferase DavT</fullName>
        <ecNumber evidence="6">2.6.1.48</ecNumber>
    </submittedName>
</protein>
<dbReference type="InterPro" id="IPR005814">
    <property type="entry name" value="Aminotrans_3"/>
</dbReference>
<feature type="region of interest" description="Disordered" evidence="5">
    <location>
        <begin position="1"/>
        <end position="59"/>
    </location>
</feature>
<comment type="cofactor">
    <cofactor evidence="1">
        <name>pyridoxal 5'-phosphate</name>
        <dbReference type="ChEBI" id="CHEBI:597326"/>
    </cofactor>
</comment>
<keyword evidence="7" id="KW-1185">Reference proteome</keyword>
<evidence type="ECO:0000256" key="1">
    <source>
        <dbReference type="ARBA" id="ARBA00001933"/>
    </source>
</evidence>
<comment type="similarity">
    <text evidence="2 4">Belongs to the class-III pyridoxal-phosphate-dependent aminotransferase family.</text>
</comment>
<evidence type="ECO:0000256" key="2">
    <source>
        <dbReference type="ARBA" id="ARBA00008954"/>
    </source>
</evidence>
<dbReference type="Gene3D" id="3.90.1150.10">
    <property type="entry name" value="Aspartate Aminotransferase, domain 1"/>
    <property type="match status" value="1"/>
</dbReference>
<dbReference type="SUPFAM" id="SSF53383">
    <property type="entry name" value="PLP-dependent transferases"/>
    <property type="match status" value="1"/>
</dbReference>
<proteinExistence type="inferred from homology"/>
<keyword evidence="6" id="KW-0808">Transferase</keyword>
<dbReference type="Pfam" id="PF00202">
    <property type="entry name" value="Aminotran_3"/>
    <property type="match status" value="1"/>
</dbReference>
<sequence length="502" mass="52457">MSPGGERFYAHRMTADATSRPAPAPASGAPAPAPAPAPSPASGAAGPAPGLPAPDPATGAAVKAADRAHVFHSWSAQALIDPPAVAGAEGAYFWDHDGNRYLDFTSGLVFTNIGYQHPKVVAAIREQAARLVTFAPGFAVDVRSEAARLIAERTPGDLDKVFFTNGGAEAVENAVRMARLHTGRHKVLSAYRSYHGATSAAIHLTGDPRRWPSDTGAAGVVHFWGPFLYRSPFHSGSEAQECERALAHLEDTLVFEGPGTVAAIVLETVPGTAGIMPPPPGYLRGVRELCDRHGIVLVLDEVMAGFGRTGRWFAAEHHDVVPDLLTFAKGVNSGYVPLGGVAISAEIAATFDRRPYPGGLTYSGHPLACAAAVATIRAMEEEGVVEAADRLGAEVLGPGLRALAARHPSVGEVRGLGAFWALELVRDRETREPLVPYGATGEANAPMAAFTAACRARGLWPFVNMNRTHVVPACNLTDAEAKEGLAALDAALSVADEHTAGA</sequence>
<evidence type="ECO:0000256" key="3">
    <source>
        <dbReference type="ARBA" id="ARBA00022898"/>
    </source>
</evidence>
<dbReference type="EC" id="2.6.1.48" evidence="6"/>
<reference evidence="6 7" key="1">
    <citation type="submission" date="2016-09" db="EMBL/GenBank/DDBJ databases">
        <title>Streptomyces rubrolavendulae MJM4426 Genome sequencing and assembly.</title>
        <authorList>
            <person name="Kim J.-G."/>
        </authorList>
    </citation>
    <scope>NUCLEOTIDE SEQUENCE [LARGE SCALE GENOMIC DNA]</scope>
    <source>
        <strain evidence="6 7">MJM4426</strain>
    </source>
</reference>
<dbReference type="STRING" id="285473.A4G23_02988"/>
<evidence type="ECO:0000313" key="7">
    <source>
        <dbReference type="Proteomes" id="UP000095349"/>
    </source>
</evidence>
<dbReference type="PANTHER" id="PTHR43094">
    <property type="entry name" value="AMINOTRANSFERASE"/>
    <property type="match status" value="1"/>
</dbReference>
<keyword evidence="3 4" id="KW-0663">Pyridoxal phosphate</keyword>
<dbReference type="CDD" id="cd00610">
    <property type="entry name" value="OAT_like"/>
    <property type="match status" value="1"/>
</dbReference>
<dbReference type="InterPro" id="IPR015424">
    <property type="entry name" value="PyrdxlP-dep_Trfase"/>
</dbReference>
<dbReference type="PROSITE" id="PS00600">
    <property type="entry name" value="AA_TRANSFER_CLASS_3"/>
    <property type="match status" value="1"/>
</dbReference>
<dbReference type="Proteomes" id="UP000095349">
    <property type="component" value="Chromosome"/>
</dbReference>
<accession>A0A1D8G3X4</accession>
<feature type="compositionally biased region" description="Low complexity" evidence="5">
    <location>
        <begin position="15"/>
        <end position="30"/>
    </location>
</feature>
<evidence type="ECO:0000256" key="5">
    <source>
        <dbReference type="SAM" id="MobiDB-lite"/>
    </source>
</evidence>
<evidence type="ECO:0000313" key="6">
    <source>
        <dbReference type="EMBL" id="AOT60124.1"/>
    </source>
</evidence>
<dbReference type="EMBL" id="CP017316">
    <property type="protein sequence ID" value="AOT60124.1"/>
    <property type="molecule type" value="Genomic_DNA"/>
</dbReference>
<dbReference type="InterPro" id="IPR015422">
    <property type="entry name" value="PyrdxlP-dep_Trfase_small"/>
</dbReference>
<dbReference type="Gene3D" id="3.40.640.10">
    <property type="entry name" value="Type I PLP-dependent aspartate aminotransferase-like (Major domain)"/>
    <property type="match status" value="1"/>
</dbReference>
<dbReference type="GO" id="GO:0005829">
    <property type="term" value="C:cytosol"/>
    <property type="evidence" value="ECO:0007669"/>
    <property type="project" value="TreeGrafter"/>
</dbReference>
<dbReference type="AlphaFoldDB" id="A0A1D8G3X4"/>
<dbReference type="PATRIC" id="fig|285473.5.peg.3117"/>
<evidence type="ECO:0000256" key="4">
    <source>
        <dbReference type="RuleBase" id="RU003560"/>
    </source>
</evidence>
<dbReference type="GO" id="GO:0047589">
    <property type="term" value="F:5-aminovalerate transaminase activity"/>
    <property type="evidence" value="ECO:0007669"/>
    <property type="project" value="UniProtKB-EC"/>
</dbReference>
<dbReference type="InterPro" id="IPR015421">
    <property type="entry name" value="PyrdxlP-dep_Trfase_major"/>
</dbReference>
<organism evidence="6 7">
    <name type="scientific">Streptomyces rubrolavendulae</name>
    <dbReference type="NCBI Taxonomy" id="285473"/>
    <lineage>
        <taxon>Bacteria</taxon>
        <taxon>Bacillati</taxon>
        <taxon>Actinomycetota</taxon>
        <taxon>Actinomycetes</taxon>
        <taxon>Kitasatosporales</taxon>
        <taxon>Streptomycetaceae</taxon>
        <taxon>Streptomyces</taxon>
    </lineage>
</organism>
<keyword evidence="6" id="KW-0032">Aminotransferase</keyword>
<dbReference type="PANTHER" id="PTHR43094:SF1">
    <property type="entry name" value="AMINOTRANSFERASE CLASS-III"/>
    <property type="match status" value="1"/>
</dbReference>
<gene>
    <name evidence="6" type="primary">davT</name>
    <name evidence="6" type="ORF">A4G23_02988</name>
</gene>
<dbReference type="FunFam" id="3.40.640.10:FF:000004">
    <property type="entry name" value="Acetylornithine aminotransferase"/>
    <property type="match status" value="1"/>
</dbReference>